<name>A0A517YRU8_9BACT</name>
<keyword evidence="2" id="KW-1185">Reference proteome</keyword>
<evidence type="ECO:0008006" key="3">
    <source>
        <dbReference type="Google" id="ProtNLM"/>
    </source>
</evidence>
<gene>
    <name evidence="1" type="ORF">KS4_09910</name>
</gene>
<reference evidence="1 2" key="1">
    <citation type="submission" date="2019-02" db="EMBL/GenBank/DDBJ databases">
        <title>Deep-cultivation of Planctomycetes and their phenomic and genomic characterization uncovers novel biology.</title>
        <authorList>
            <person name="Wiegand S."/>
            <person name="Jogler M."/>
            <person name="Boedeker C."/>
            <person name="Pinto D."/>
            <person name="Vollmers J."/>
            <person name="Rivas-Marin E."/>
            <person name="Kohn T."/>
            <person name="Peeters S.H."/>
            <person name="Heuer A."/>
            <person name="Rast P."/>
            <person name="Oberbeckmann S."/>
            <person name="Bunk B."/>
            <person name="Jeske O."/>
            <person name="Meyerdierks A."/>
            <person name="Storesund J.E."/>
            <person name="Kallscheuer N."/>
            <person name="Luecker S."/>
            <person name="Lage O.M."/>
            <person name="Pohl T."/>
            <person name="Merkel B.J."/>
            <person name="Hornburger P."/>
            <person name="Mueller R.-W."/>
            <person name="Bruemmer F."/>
            <person name="Labrenz M."/>
            <person name="Spormann A.M."/>
            <person name="Op den Camp H."/>
            <person name="Overmann J."/>
            <person name="Amann R."/>
            <person name="Jetten M.S.M."/>
            <person name="Mascher T."/>
            <person name="Medema M.H."/>
            <person name="Devos D.P."/>
            <person name="Kaster A.-K."/>
            <person name="Ovreas L."/>
            <person name="Rohde M."/>
            <person name="Galperin M.Y."/>
            <person name="Jogler C."/>
        </authorList>
    </citation>
    <scope>NUCLEOTIDE SEQUENCE [LARGE SCALE GENOMIC DNA]</scope>
    <source>
        <strain evidence="1 2">KS4</strain>
    </source>
</reference>
<dbReference type="AlphaFoldDB" id="A0A517YRU8"/>
<evidence type="ECO:0000313" key="2">
    <source>
        <dbReference type="Proteomes" id="UP000317369"/>
    </source>
</evidence>
<dbReference type="RefSeq" id="WP_145075295.1">
    <property type="nucleotide sequence ID" value="NZ_CP036425.1"/>
</dbReference>
<dbReference type="KEGG" id="pcor:KS4_09910"/>
<organism evidence="1 2">
    <name type="scientific">Poriferisphaera corsica</name>
    <dbReference type="NCBI Taxonomy" id="2528020"/>
    <lineage>
        <taxon>Bacteria</taxon>
        <taxon>Pseudomonadati</taxon>
        <taxon>Planctomycetota</taxon>
        <taxon>Phycisphaerae</taxon>
        <taxon>Phycisphaerales</taxon>
        <taxon>Phycisphaeraceae</taxon>
        <taxon>Poriferisphaera</taxon>
    </lineage>
</organism>
<dbReference type="EMBL" id="CP036425">
    <property type="protein sequence ID" value="QDU32952.1"/>
    <property type="molecule type" value="Genomic_DNA"/>
</dbReference>
<dbReference type="Proteomes" id="UP000317369">
    <property type="component" value="Chromosome"/>
</dbReference>
<sequence length="177" mass="20077">MQHLKAVLQTSIVITVILTAAGCSLFRSDAVDDMIIGSAPSNPSAIDYYNVYEPYNDAASGLKGTWYMHNSSGGWDLILYENGFYSLQKLVGYGMDDSEVGTFKLKNNILYLSSNGQLDETRRRQWAPRKLIVMQNETNTILVPKRYETQFRKYGSSRYVCFNRRAIGETVDFVPED</sequence>
<accession>A0A517YRU8</accession>
<proteinExistence type="predicted"/>
<dbReference type="PROSITE" id="PS51257">
    <property type="entry name" value="PROKAR_LIPOPROTEIN"/>
    <property type="match status" value="1"/>
</dbReference>
<protein>
    <recommendedName>
        <fullName evidence="3">Lipoprotein</fullName>
    </recommendedName>
</protein>
<evidence type="ECO:0000313" key="1">
    <source>
        <dbReference type="EMBL" id="QDU32952.1"/>
    </source>
</evidence>